<evidence type="ECO:0000256" key="2">
    <source>
        <dbReference type="SAM" id="Phobius"/>
    </source>
</evidence>
<dbReference type="WBParaSite" id="nRc.2.0.1.t12074-RA">
    <property type="protein sequence ID" value="nRc.2.0.1.t12074-RA"/>
    <property type="gene ID" value="nRc.2.0.1.g12074"/>
</dbReference>
<dbReference type="Proteomes" id="UP000887565">
    <property type="component" value="Unplaced"/>
</dbReference>
<dbReference type="AlphaFoldDB" id="A0A915ID07"/>
<sequence length="93" mass="10723">MENDQQKRMRTASWQKMEKSTMITRVNKCDDLDDENDEDNTIRSEGGEDDGQMRWKKKQGFTFLSLAGFFSIWVLPPTLTLQTFTVRLAGGEA</sequence>
<feature type="region of interest" description="Disordered" evidence="1">
    <location>
        <begin position="25"/>
        <end position="52"/>
    </location>
</feature>
<keyword evidence="2" id="KW-1133">Transmembrane helix</keyword>
<evidence type="ECO:0000313" key="4">
    <source>
        <dbReference type="WBParaSite" id="nRc.2.0.1.t12074-RA"/>
    </source>
</evidence>
<name>A0A915ID07_ROMCU</name>
<protein>
    <submittedName>
        <fullName evidence="4">Uncharacterized protein</fullName>
    </submittedName>
</protein>
<organism evidence="3 4">
    <name type="scientific">Romanomermis culicivorax</name>
    <name type="common">Nematode worm</name>
    <dbReference type="NCBI Taxonomy" id="13658"/>
    <lineage>
        <taxon>Eukaryota</taxon>
        <taxon>Metazoa</taxon>
        <taxon>Ecdysozoa</taxon>
        <taxon>Nematoda</taxon>
        <taxon>Enoplea</taxon>
        <taxon>Dorylaimia</taxon>
        <taxon>Mermithida</taxon>
        <taxon>Mermithoidea</taxon>
        <taxon>Mermithidae</taxon>
        <taxon>Romanomermis</taxon>
    </lineage>
</organism>
<keyword evidence="2" id="KW-0812">Transmembrane</keyword>
<keyword evidence="2" id="KW-0472">Membrane</keyword>
<evidence type="ECO:0000256" key="1">
    <source>
        <dbReference type="SAM" id="MobiDB-lite"/>
    </source>
</evidence>
<proteinExistence type="predicted"/>
<evidence type="ECO:0000313" key="3">
    <source>
        <dbReference type="Proteomes" id="UP000887565"/>
    </source>
</evidence>
<accession>A0A915ID07</accession>
<keyword evidence="3" id="KW-1185">Reference proteome</keyword>
<reference evidence="4" key="1">
    <citation type="submission" date="2022-11" db="UniProtKB">
        <authorList>
            <consortium name="WormBaseParasite"/>
        </authorList>
    </citation>
    <scope>IDENTIFICATION</scope>
</reference>
<feature type="transmembrane region" description="Helical" evidence="2">
    <location>
        <begin position="61"/>
        <end position="79"/>
    </location>
</feature>